<keyword evidence="1" id="KW-0472">Membrane</keyword>
<reference evidence="2 3" key="1">
    <citation type="journal article" date="2004" name="Proc. Natl. Acad. Sci. U.S.A.">
        <title>Complete genomes of two clinical Staphylococcus aureus strains: evidence for the rapid evolution of virulence and drug resistance.</title>
        <authorList>
            <person name="Holden M.T.G."/>
            <person name="Feil E.J."/>
            <person name="Lindsay J.A."/>
            <person name="Peacock S.J."/>
            <person name="Day N.P.J."/>
            <person name="Enright M.C."/>
            <person name="Foster T.J."/>
            <person name="Moore C.E."/>
            <person name="Hurst L."/>
            <person name="Atkin R."/>
            <person name="Barron A."/>
            <person name="Bason N."/>
            <person name="Bentley S.D."/>
            <person name="Chillingworth C."/>
            <person name="Chillingworth T."/>
            <person name="Churcher C."/>
            <person name="Clark L."/>
            <person name="Corton C."/>
            <person name="Cronin A."/>
            <person name="Doggett J."/>
            <person name="Dowd L."/>
            <person name="Feltwell T."/>
            <person name="Hance Z."/>
            <person name="Harris B."/>
            <person name="Hauser H."/>
            <person name="Holroyd S."/>
            <person name="Jagels K."/>
            <person name="James K.D."/>
            <person name="Lennard N."/>
            <person name="Line A."/>
            <person name="Mayes R."/>
            <person name="Moule S."/>
            <person name="Mungall K."/>
            <person name="Ormond D."/>
            <person name="Quail M.A."/>
            <person name="Rabbinowitsch E."/>
            <person name="Rutherford K."/>
            <person name="Sanders M."/>
            <person name="Sharp S."/>
            <person name="Simmonds M."/>
            <person name="Stevens K."/>
            <person name="Whitehead S."/>
            <person name="Barrell B.G."/>
            <person name="Spratt B.G."/>
            <person name="Parkhill J."/>
        </authorList>
    </citation>
    <scope>NUCLEOTIDE SEQUENCE [LARGE SCALE GENOMIC DNA]</scope>
    <source>
        <strain evidence="2 3">MRSA252</strain>
    </source>
</reference>
<evidence type="ECO:0000313" key="2">
    <source>
        <dbReference type="EMBL" id="CAG39709.1"/>
    </source>
</evidence>
<accession>A0A7U7ICF0</accession>
<evidence type="ECO:0000313" key="3">
    <source>
        <dbReference type="Proteomes" id="UP000000596"/>
    </source>
</evidence>
<dbReference type="KEGG" id="sar:SAR0693"/>
<feature type="transmembrane region" description="Helical" evidence="1">
    <location>
        <begin position="32"/>
        <end position="49"/>
    </location>
</feature>
<dbReference type="EMBL" id="BX571856">
    <property type="protein sequence ID" value="CAG39709.1"/>
    <property type="molecule type" value="Genomic_DNA"/>
</dbReference>
<proteinExistence type="predicted"/>
<evidence type="ECO:0000256" key="1">
    <source>
        <dbReference type="SAM" id="Phobius"/>
    </source>
</evidence>
<sequence>MSYRCLMIVNLRIIELILYIDEQNKQQSKKTLLDYFYSFSILFIFAIINKEY</sequence>
<protein>
    <submittedName>
        <fullName evidence="2">Membrane protein</fullName>
    </submittedName>
</protein>
<organism evidence="2 3">
    <name type="scientific">Staphylococcus aureus (strain MRSA252)</name>
    <dbReference type="NCBI Taxonomy" id="282458"/>
    <lineage>
        <taxon>Bacteria</taxon>
        <taxon>Bacillati</taxon>
        <taxon>Bacillota</taxon>
        <taxon>Bacilli</taxon>
        <taxon>Bacillales</taxon>
        <taxon>Staphylococcaceae</taxon>
        <taxon>Staphylococcus</taxon>
    </lineage>
</organism>
<dbReference type="AlphaFoldDB" id="A0A7U7ICF0"/>
<name>A0A7U7ICF0_STAAR</name>
<keyword evidence="1" id="KW-1133">Transmembrane helix</keyword>
<dbReference type="Proteomes" id="UP000000596">
    <property type="component" value="Chromosome"/>
</dbReference>
<keyword evidence="1" id="KW-0812">Transmembrane</keyword>
<gene>
    <name evidence="2" type="ordered locus">SAR0693</name>
</gene>